<dbReference type="InterPro" id="IPR003615">
    <property type="entry name" value="HNH_nuc"/>
</dbReference>
<dbReference type="AlphaFoldDB" id="A0A9Q9LYC2"/>
<evidence type="ECO:0000259" key="2">
    <source>
        <dbReference type="Pfam" id="PF01844"/>
    </source>
</evidence>
<keyword evidence="3" id="KW-0378">Hydrolase</keyword>
<dbReference type="Proteomes" id="UP001057991">
    <property type="component" value="Chromosome"/>
</dbReference>
<gene>
    <name evidence="3" type="ORF">K3X48_09340</name>
</gene>
<keyword evidence="3" id="KW-0255">Endonuclease</keyword>
<dbReference type="EMBL" id="CP080776">
    <property type="protein sequence ID" value="UWP94444.1"/>
    <property type="molecule type" value="Genomic_DNA"/>
</dbReference>
<dbReference type="CDD" id="cd00085">
    <property type="entry name" value="HNHc"/>
    <property type="match status" value="1"/>
</dbReference>
<dbReference type="GO" id="GO:0004519">
    <property type="term" value="F:endonuclease activity"/>
    <property type="evidence" value="ECO:0007669"/>
    <property type="project" value="UniProtKB-KW"/>
</dbReference>
<reference evidence="3" key="1">
    <citation type="submission" date="2021-08" db="EMBL/GenBank/DDBJ databases">
        <authorList>
            <person name="Nwanade C."/>
            <person name="Wang M."/>
            <person name="Masoudi A."/>
            <person name="Yu Z."/>
            <person name="Liu J."/>
        </authorList>
    </citation>
    <scope>NUCLEOTIDE SEQUENCE</scope>
    <source>
        <strain evidence="3">S056</strain>
    </source>
</reference>
<dbReference type="Gene3D" id="1.10.30.50">
    <property type="match status" value="1"/>
</dbReference>
<evidence type="ECO:0000313" key="4">
    <source>
        <dbReference type="Proteomes" id="UP001057991"/>
    </source>
</evidence>
<feature type="compositionally biased region" description="Polar residues" evidence="1">
    <location>
        <begin position="142"/>
        <end position="152"/>
    </location>
</feature>
<evidence type="ECO:0000256" key="1">
    <source>
        <dbReference type="SAM" id="MobiDB-lite"/>
    </source>
</evidence>
<accession>A0A9Q9LYC2</accession>
<evidence type="ECO:0000313" key="3">
    <source>
        <dbReference type="EMBL" id="UWP94444.1"/>
    </source>
</evidence>
<dbReference type="InterPro" id="IPR002711">
    <property type="entry name" value="HNH"/>
</dbReference>
<sequence>MKKPVGGACEKVTNLRDQFSNFSKTGCEMSKKLQKIRNQKYASQDGLCFYCNQPMWLGSSENFCSTHSISRRLASLYQCTAEHLVAASEGGPTSPTNIVAACKYCNSTRHRAKRPLSPDAYKNQVRSRLKMGKWPQLHPPTTALNGRGNSRW</sequence>
<organism evidence="3 4">
    <name type="scientific">Aliiroseovarius crassostreae</name>
    <dbReference type="NCBI Taxonomy" id="154981"/>
    <lineage>
        <taxon>Bacteria</taxon>
        <taxon>Pseudomonadati</taxon>
        <taxon>Pseudomonadota</taxon>
        <taxon>Alphaproteobacteria</taxon>
        <taxon>Rhodobacterales</taxon>
        <taxon>Paracoccaceae</taxon>
        <taxon>Aliiroseovarius</taxon>
    </lineage>
</organism>
<dbReference type="Pfam" id="PF01844">
    <property type="entry name" value="HNH"/>
    <property type="match status" value="1"/>
</dbReference>
<feature type="domain" description="HNH" evidence="2">
    <location>
        <begin position="77"/>
        <end position="111"/>
    </location>
</feature>
<keyword evidence="3" id="KW-0540">Nuclease</keyword>
<proteinExistence type="predicted"/>
<name>A0A9Q9LYC2_9RHOB</name>
<feature type="region of interest" description="Disordered" evidence="1">
    <location>
        <begin position="130"/>
        <end position="152"/>
    </location>
</feature>
<dbReference type="GO" id="GO:0008270">
    <property type="term" value="F:zinc ion binding"/>
    <property type="evidence" value="ECO:0007669"/>
    <property type="project" value="InterPro"/>
</dbReference>
<protein>
    <submittedName>
        <fullName evidence="3">HNH endonuclease</fullName>
    </submittedName>
</protein>
<dbReference type="GO" id="GO:0003676">
    <property type="term" value="F:nucleic acid binding"/>
    <property type="evidence" value="ECO:0007669"/>
    <property type="project" value="InterPro"/>
</dbReference>